<dbReference type="Pfam" id="PF12348">
    <property type="entry name" value="CLASP_N"/>
    <property type="match status" value="2"/>
</dbReference>
<evidence type="ECO:0000256" key="11">
    <source>
        <dbReference type="ARBA" id="ARBA00023242"/>
    </source>
</evidence>
<dbReference type="PROSITE" id="PS50077">
    <property type="entry name" value="HEAT_REPEAT"/>
    <property type="match status" value="1"/>
</dbReference>
<evidence type="ECO:0000313" key="18">
    <source>
        <dbReference type="Proteomes" id="UP000184304"/>
    </source>
</evidence>
<feature type="repeat" description="HEAT" evidence="13">
    <location>
        <begin position="148"/>
        <end position="185"/>
    </location>
</feature>
<dbReference type="OMA" id="GNAPHDF"/>
<keyword evidence="9" id="KW-0131">Cell cycle</keyword>
<dbReference type="GO" id="GO:0005634">
    <property type="term" value="C:nucleus"/>
    <property type="evidence" value="ECO:0007669"/>
    <property type="project" value="UniProtKB-SubCell"/>
</dbReference>
<dbReference type="GO" id="GO:0008017">
    <property type="term" value="F:microtubule binding"/>
    <property type="evidence" value="ECO:0007669"/>
    <property type="project" value="TreeGrafter"/>
</dbReference>
<dbReference type="Gene3D" id="1.25.10.10">
    <property type="entry name" value="Leucine-rich Repeat Variant"/>
    <property type="match status" value="2"/>
</dbReference>
<dbReference type="GO" id="GO:0051301">
    <property type="term" value="P:cell division"/>
    <property type="evidence" value="ECO:0007669"/>
    <property type="project" value="UniProtKB-KW"/>
</dbReference>
<dbReference type="InterPro" id="IPR011989">
    <property type="entry name" value="ARM-like"/>
</dbReference>
<dbReference type="GO" id="GO:0005876">
    <property type="term" value="C:spindle microtubule"/>
    <property type="evidence" value="ECO:0007669"/>
    <property type="project" value="TreeGrafter"/>
</dbReference>
<dbReference type="GO" id="GO:0060172">
    <property type="term" value="P:astral microtubule depolymerization"/>
    <property type="evidence" value="ECO:0007669"/>
    <property type="project" value="TreeGrafter"/>
</dbReference>
<evidence type="ECO:0000256" key="13">
    <source>
        <dbReference type="PROSITE-ProRule" id="PRU00103"/>
    </source>
</evidence>
<feature type="compositionally biased region" description="Basic and acidic residues" evidence="14">
    <location>
        <begin position="286"/>
        <end position="334"/>
    </location>
</feature>
<keyword evidence="10" id="KW-0206">Cytoskeleton</keyword>
<feature type="region of interest" description="Disordered" evidence="14">
    <location>
        <begin position="832"/>
        <end position="944"/>
    </location>
</feature>
<feature type="compositionally biased region" description="Polar residues" evidence="14">
    <location>
        <begin position="417"/>
        <end position="433"/>
    </location>
</feature>
<evidence type="ECO:0000256" key="15">
    <source>
        <dbReference type="SAM" id="Phobius"/>
    </source>
</evidence>
<feature type="region of interest" description="Disordered" evidence="14">
    <location>
        <begin position="679"/>
        <end position="806"/>
    </location>
</feature>
<dbReference type="VEuPathDB" id="FungiDB:ASPTUDRAFT_139549"/>
<keyword evidence="15" id="KW-0812">Transmembrane</keyword>
<keyword evidence="18" id="KW-1185">Reference proteome</keyword>
<dbReference type="GO" id="GO:1902903">
    <property type="term" value="P:regulation of supramolecular fiber organization"/>
    <property type="evidence" value="ECO:0007669"/>
    <property type="project" value="UniProtKB-ARBA"/>
</dbReference>
<evidence type="ECO:0000313" key="17">
    <source>
        <dbReference type="EMBL" id="OJI90997.1"/>
    </source>
</evidence>
<evidence type="ECO:0000256" key="14">
    <source>
        <dbReference type="SAM" id="MobiDB-lite"/>
    </source>
</evidence>
<evidence type="ECO:0000256" key="4">
    <source>
        <dbReference type="ARBA" id="ARBA00011375"/>
    </source>
</evidence>
<evidence type="ECO:0000256" key="10">
    <source>
        <dbReference type="ARBA" id="ARBA00023212"/>
    </source>
</evidence>
<dbReference type="SMART" id="SM01349">
    <property type="entry name" value="TOG"/>
    <property type="match status" value="2"/>
</dbReference>
<evidence type="ECO:0000256" key="7">
    <source>
        <dbReference type="ARBA" id="ARBA00022701"/>
    </source>
</evidence>
<feature type="compositionally biased region" description="Polar residues" evidence="14">
    <location>
        <begin position="903"/>
        <end position="912"/>
    </location>
</feature>
<evidence type="ECO:0000256" key="3">
    <source>
        <dbReference type="ARBA" id="ARBA00009549"/>
    </source>
</evidence>
<evidence type="ECO:0000256" key="6">
    <source>
        <dbReference type="ARBA" id="ARBA00022618"/>
    </source>
</evidence>
<feature type="region of interest" description="Disordered" evidence="14">
    <location>
        <begin position="283"/>
        <end position="442"/>
    </location>
</feature>
<dbReference type="GO" id="GO:0090307">
    <property type="term" value="P:mitotic spindle assembly"/>
    <property type="evidence" value="ECO:0007669"/>
    <property type="project" value="TreeGrafter"/>
</dbReference>
<keyword evidence="6" id="KW-0132">Cell division</keyword>
<comment type="function">
    <text evidence="12">Microtubule binding protein that promotes the stabilization of dynamic microtubules. Required for mitotic spindle formation.</text>
</comment>
<dbReference type="Proteomes" id="UP000184304">
    <property type="component" value="Unassembled WGS sequence"/>
</dbReference>
<dbReference type="InterPro" id="IPR021133">
    <property type="entry name" value="HEAT_type_2"/>
</dbReference>
<dbReference type="GO" id="GO:1990023">
    <property type="term" value="C:mitotic spindle midzone"/>
    <property type="evidence" value="ECO:0007669"/>
    <property type="project" value="TreeGrafter"/>
</dbReference>
<keyword evidence="9" id="KW-0498">Mitosis</keyword>
<evidence type="ECO:0000259" key="16">
    <source>
        <dbReference type="SMART" id="SM01349"/>
    </source>
</evidence>
<feature type="domain" description="TOG" evidence="16">
    <location>
        <begin position="450"/>
        <end position="693"/>
    </location>
</feature>
<dbReference type="STRING" id="767770.A0A1L9NP15"/>
<protein>
    <recommendedName>
        <fullName evidence="16">TOG domain-containing protein</fullName>
    </recommendedName>
</protein>
<feature type="compositionally biased region" description="Basic and acidic residues" evidence="14">
    <location>
        <begin position="918"/>
        <end position="944"/>
    </location>
</feature>
<sequence length="1194" mass="133763">MKFRFELTLGTAELSFVVVFLALFGVYWLILFAFCFLSVFLLIETYASSVKDWFARMDSKATELVATLKNLNLAIDAKVSFLNSVKSDIKQKNVPESAIPSIFDALRLSLASSHQTLLSAGFSTMGHFLKRLFIQEQHGIVASQARHLYPVLLERLGDHKERVRAQAAQAFTDFWPAASHEVEQHVLGTALVGKNNRAREMSMIWLANMAKQYGLLFRPYVPSLVACLEDADSAVRDTAKATIVELFQNAPAHAKADLKKQLSELNVRKSIVSIILTNLGLESDEPDHLSRPASRIDQRPVSRVDQRPASRVDQRPASRVDQRPASRVDQRPTLRIEQGPSSRDEQKPASRIDQGPISRVEQKTASRIEQKPVSRVEQKTASRIEQRPASRVDQRPASRVDQRPTLRIDQRPASRVDTVTQDSLIRPASQSGTRPVEPTPSDVEPIIVSSAREIDEFVRLMTPYFEGRESEDNWVHREKSVITLRRLTHGNAPHAYSQTFVAAIKSILDGIFKVVNSLRTTMGTNGCLLIQDLARKCGPRIDPMMEIILQNLIKLCAGMKKITADNGNLTVDTVIGNVSYTHRILQHVYAASQDKNVQLRLFSAGWYITLINKQAGHKSSIEHGGGTELIERSLKKGLGDANPGVREAMRKTFWTYHSVWPQKAKFIMSDLDSKSRSLLEKDPANPAAGNKQTADRHASKSSATSQKAPTSSTNVIPGRSALKQAIAAQKKAHLAPKTAMTPRPESAPQVSSLSSAPMRPMGKSRRLEPTRPATPDQKEPVEKTTNQVVIYEDTKEKNDEVADEAEERSVSITSTVVHHPIVVADPLRLREIPLPKPSSPIAKGNENSVSKETKPPTTPSVPRDAPKNNALEELSKNEPDHRDNRSPQTSMPRLPSLHVPRTRPSTGPSNDTATHRCPKFEAAQKRFEERRRSISPRSKDPMKARQTLEKGIPRIHSKSMDIHGYHKLQGLIEFHDRLFDDEEQYSELLDALLGELERAPDEKQQYFGRPLDPKAQVLITVRYTFRHMKRLVDNGGSTMSLGEYASRIIKSIIRARKNYDTTCYMAIVLNETAEEMVSAAEFGDIVKAVVDVVSAEEASLNDRAILMVFNILTDILRQMTSRAARFPMDVLERLGDLASKFLTSEQANIRQKVTQLCVHLHTMTADDEKFWKIIGQVSENTRNLLLYFIAMEQL</sequence>
<reference evidence="18" key="1">
    <citation type="journal article" date="2017" name="Genome Biol.">
        <title>Comparative genomics reveals high biological diversity and specific adaptations in the industrially and medically important fungal genus Aspergillus.</title>
        <authorList>
            <person name="de Vries R.P."/>
            <person name="Riley R."/>
            <person name="Wiebenga A."/>
            <person name="Aguilar-Osorio G."/>
            <person name="Amillis S."/>
            <person name="Uchima C.A."/>
            <person name="Anderluh G."/>
            <person name="Asadollahi M."/>
            <person name="Askin M."/>
            <person name="Barry K."/>
            <person name="Battaglia E."/>
            <person name="Bayram O."/>
            <person name="Benocci T."/>
            <person name="Braus-Stromeyer S.A."/>
            <person name="Caldana C."/>
            <person name="Canovas D."/>
            <person name="Cerqueira G.C."/>
            <person name="Chen F."/>
            <person name="Chen W."/>
            <person name="Choi C."/>
            <person name="Clum A."/>
            <person name="Dos Santos R.A."/>
            <person name="Damasio A.R."/>
            <person name="Diallinas G."/>
            <person name="Emri T."/>
            <person name="Fekete E."/>
            <person name="Flipphi M."/>
            <person name="Freyberg S."/>
            <person name="Gallo A."/>
            <person name="Gournas C."/>
            <person name="Habgood R."/>
            <person name="Hainaut M."/>
            <person name="Harispe M.L."/>
            <person name="Henrissat B."/>
            <person name="Hilden K.S."/>
            <person name="Hope R."/>
            <person name="Hossain A."/>
            <person name="Karabika E."/>
            <person name="Karaffa L."/>
            <person name="Karanyi Z."/>
            <person name="Krasevec N."/>
            <person name="Kuo A."/>
            <person name="Kusch H."/>
            <person name="LaButti K."/>
            <person name="Lagendijk E.L."/>
            <person name="Lapidus A."/>
            <person name="Levasseur A."/>
            <person name="Lindquist E."/>
            <person name="Lipzen A."/>
            <person name="Logrieco A.F."/>
            <person name="MacCabe A."/>
            <person name="Maekelae M.R."/>
            <person name="Malavazi I."/>
            <person name="Melin P."/>
            <person name="Meyer V."/>
            <person name="Mielnichuk N."/>
            <person name="Miskei M."/>
            <person name="Molnar A.P."/>
            <person name="Mule G."/>
            <person name="Ngan C.Y."/>
            <person name="Orejas M."/>
            <person name="Orosz E."/>
            <person name="Ouedraogo J.P."/>
            <person name="Overkamp K.M."/>
            <person name="Park H.-S."/>
            <person name="Perrone G."/>
            <person name="Piumi F."/>
            <person name="Punt P.J."/>
            <person name="Ram A.F."/>
            <person name="Ramon A."/>
            <person name="Rauscher S."/>
            <person name="Record E."/>
            <person name="Riano-Pachon D.M."/>
            <person name="Robert V."/>
            <person name="Roehrig J."/>
            <person name="Ruller R."/>
            <person name="Salamov A."/>
            <person name="Salih N.S."/>
            <person name="Samson R.A."/>
            <person name="Sandor E."/>
            <person name="Sanguinetti M."/>
            <person name="Schuetze T."/>
            <person name="Sepcic K."/>
            <person name="Shelest E."/>
            <person name="Sherlock G."/>
            <person name="Sophianopoulou V."/>
            <person name="Squina F.M."/>
            <person name="Sun H."/>
            <person name="Susca A."/>
            <person name="Todd R.B."/>
            <person name="Tsang A."/>
            <person name="Unkles S.E."/>
            <person name="van de Wiele N."/>
            <person name="van Rossen-Uffink D."/>
            <person name="Oliveira J.V."/>
            <person name="Vesth T.C."/>
            <person name="Visser J."/>
            <person name="Yu J.-H."/>
            <person name="Zhou M."/>
            <person name="Andersen M.R."/>
            <person name="Archer D.B."/>
            <person name="Baker S.E."/>
            <person name="Benoit I."/>
            <person name="Brakhage A.A."/>
            <person name="Braus G.H."/>
            <person name="Fischer R."/>
            <person name="Frisvad J.C."/>
            <person name="Goldman G.H."/>
            <person name="Houbraken J."/>
            <person name="Oakley B."/>
            <person name="Pocsi I."/>
            <person name="Scazzocchio C."/>
            <person name="Seiboth B."/>
            <person name="vanKuyk P.A."/>
            <person name="Wortman J."/>
            <person name="Dyer P.S."/>
            <person name="Grigoriev I.V."/>
        </authorList>
    </citation>
    <scope>NUCLEOTIDE SEQUENCE [LARGE SCALE GENOMIC DNA]</scope>
    <source>
        <strain evidence="18">CBS 134.48</strain>
    </source>
</reference>
<comment type="similarity">
    <text evidence="3">Belongs to the CLASP family.</text>
</comment>
<dbReference type="GO" id="GO:0031110">
    <property type="term" value="P:regulation of microtubule polymerization or depolymerization"/>
    <property type="evidence" value="ECO:0007669"/>
    <property type="project" value="UniProtKB-ARBA"/>
</dbReference>
<evidence type="ECO:0000256" key="2">
    <source>
        <dbReference type="ARBA" id="ARBA00004186"/>
    </source>
</evidence>
<keyword evidence="15" id="KW-1133">Transmembrane helix</keyword>
<evidence type="ECO:0000256" key="5">
    <source>
        <dbReference type="ARBA" id="ARBA00022490"/>
    </source>
</evidence>
<proteinExistence type="inferred from homology"/>
<feature type="compositionally biased region" description="Basic and acidic residues" evidence="14">
    <location>
        <begin position="360"/>
        <end position="414"/>
    </location>
</feature>
<dbReference type="SUPFAM" id="SSF48371">
    <property type="entry name" value="ARM repeat"/>
    <property type="match status" value="1"/>
</dbReference>
<keyword evidence="11" id="KW-0539">Nucleus</keyword>
<dbReference type="InterPro" id="IPR024395">
    <property type="entry name" value="CLASP_N_dom"/>
</dbReference>
<dbReference type="AlphaFoldDB" id="A0A1L9NP15"/>
<evidence type="ECO:0000256" key="9">
    <source>
        <dbReference type="ARBA" id="ARBA00022776"/>
    </source>
</evidence>
<keyword evidence="5" id="KW-0963">Cytoplasm</keyword>
<comment type="subunit">
    <text evidence="4">Interacts with microtubules.</text>
</comment>
<dbReference type="OrthoDB" id="46159at2759"/>
<dbReference type="InterPro" id="IPR016024">
    <property type="entry name" value="ARM-type_fold"/>
</dbReference>
<comment type="subcellular location">
    <subcellularLocation>
        <location evidence="2">Cytoplasm</location>
        <location evidence="2">Cytoskeleton</location>
        <location evidence="2">Spindle</location>
    </subcellularLocation>
    <subcellularLocation>
        <location evidence="1">Nucleus</location>
    </subcellularLocation>
</comment>
<dbReference type="InterPro" id="IPR034085">
    <property type="entry name" value="TOG"/>
</dbReference>
<organism evidence="17 18">
    <name type="scientific">Aspergillus tubingensis (strain CBS 134.48)</name>
    <dbReference type="NCBI Taxonomy" id="767770"/>
    <lineage>
        <taxon>Eukaryota</taxon>
        <taxon>Fungi</taxon>
        <taxon>Dikarya</taxon>
        <taxon>Ascomycota</taxon>
        <taxon>Pezizomycotina</taxon>
        <taxon>Eurotiomycetes</taxon>
        <taxon>Eurotiomycetidae</taxon>
        <taxon>Eurotiales</taxon>
        <taxon>Aspergillaceae</taxon>
        <taxon>Aspergillus</taxon>
        <taxon>Aspergillus subgen. Circumdati</taxon>
    </lineage>
</organism>
<feature type="transmembrane region" description="Helical" evidence="15">
    <location>
        <begin position="12"/>
        <end position="43"/>
    </location>
</feature>
<feature type="compositionally biased region" description="Basic and acidic residues" evidence="14">
    <location>
        <begin position="873"/>
        <end position="885"/>
    </location>
</feature>
<dbReference type="PANTHER" id="PTHR21567">
    <property type="entry name" value="CLASP"/>
    <property type="match status" value="1"/>
</dbReference>
<keyword evidence="7" id="KW-0493">Microtubule</keyword>
<feature type="domain" description="TOG" evidence="16">
    <location>
        <begin position="57"/>
        <end position="285"/>
    </location>
</feature>
<evidence type="ECO:0000256" key="8">
    <source>
        <dbReference type="ARBA" id="ARBA00022737"/>
    </source>
</evidence>
<evidence type="ECO:0000256" key="12">
    <source>
        <dbReference type="ARBA" id="ARBA00024889"/>
    </source>
</evidence>
<dbReference type="GO" id="GO:0005881">
    <property type="term" value="C:cytoplasmic microtubule"/>
    <property type="evidence" value="ECO:0007669"/>
    <property type="project" value="TreeGrafter"/>
</dbReference>
<dbReference type="GO" id="GO:0005815">
    <property type="term" value="C:microtubule organizing center"/>
    <property type="evidence" value="ECO:0007669"/>
    <property type="project" value="TreeGrafter"/>
</dbReference>
<name>A0A1L9NP15_ASPTC</name>
<dbReference type="EMBL" id="KV878176">
    <property type="protein sequence ID" value="OJI90997.1"/>
    <property type="molecule type" value="Genomic_DNA"/>
</dbReference>
<keyword evidence="8" id="KW-0677">Repeat</keyword>
<feature type="compositionally biased region" description="Polar residues" evidence="14">
    <location>
        <begin position="700"/>
        <end position="715"/>
    </location>
</feature>
<keyword evidence="15" id="KW-0472">Membrane</keyword>
<dbReference type="PANTHER" id="PTHR21567:SF9">
    <property type="entry name" value="CLIP-ASSOCIATING PROTEIN"/>
    <property type="match status" value="1"/>
</dbReference>
<accession>A0A1L9NP15</accession>
<gene>
    <name evidence="17" type="ORF">ASPTUDRAFT_139549</name>
</gene>
<evidence type="ECO:0000256" key="1">
    <source>
        <dbReference type="ARBA" id="ARBA00004123"/>
    </source>
</evidence>